<name>A0A0D2GW86_9EURO</name>
<feature type="compositionally biased region" description="Gly residues" evidence="1">
    <location>
        <begin position="157"/>
        <end position="170"/>
    </location>
</feature>
<feature type="compositionally biased region" description="Low complexity" evidence="1">
    <location>
        <begin position="139"/>
        <end position="156"/>
    </location>
</feature>
<keyword evidence="5" id="KW-1185">Reference proteome</keyword>
<evidence type="ECO:0000256" key="1">
    <source>
        <dbReference type="SAM" id="MobiDB-lite"/>
    </source>
</evidence>
<feature type="compositionally biased region" description="Low complexity" evidence="1">
    <location>
        <begin position="56"/>
        <end position="79"/>
    </location>
</feature>
<dbReference type="OrthoDB" id="4121306at2759"/>
<dbReference type="AlphaFoldDB" id="A0A0D2GW86"/>
<dbReference type="RefSeq" id="XP_013289076.1">
    <property type="nucleotide sequence ID" value="XM_013433622.1"/>
</dbReference>
<feature type="region of interest" description="Disordered" evidence="1">
    <location>
        <begin position="101"/>
        <end position="183"/>
    </location>
</feature>
<organism evidence="4 5">
    <name type="scientific">Fonsecaea pedrosoi CBS 271.37</name>
    <dbReference type="NCBI Taxonomy" id="1442368"/>
    <lineage>
        <taxon>Eukaryota</taxon>
        <taxon>Fungi</taxon>
        <taxon>Dikarya</taxon>
        <taxon>Ascomycota</taxon>
        <taxon>Pezizomycotina</taxon>
        <taxon>Eurotiomycetes</taxon>
        <taxon>Chaetothyriomycetidae</taxon>
        <taxon>Chaetothyriales</taxon>
        <taxon>Herpotrichiellaceae</taxon>
        <taxon>Fonsecaea</taxon>
    </lineage>
</organism>
<feature type="compositionally biased region" description="Low complexity" evidence="1">
    <location>
        <begin position="171"/>
        <end position="183"/>
    </location>
</feature>
<dbReference type="GeneID" id="25300148"/>
<dbReference type="HOGENOM" id="CLU_760843_0_0_1"/>
<dbReference type="EMBL" id="KN846969">
    <property type="protein sequence ID" value="KIW85268.1"/>
    <property type="molecule type" value="Genomic_DNA"/>
</dbReference>
<feature type="compositionally biased region" description="Low complexity" evidence="1">
    <location>
        <begin position="316"/>
        <end position="328"/>
    </location>
</feature>
<feature type="chain" id="PRO_5002258971" evidence="3">
    <location>
        <begin position="20"/>
        <end position="348"/>
    </location>
</feature>
<keyword evidence="2" id="KW-0812">Transmembrane</keyword>
<evidence type="ECO:0000256" key="2">
    <source>
        <dbReference type="SAM" id="Phobius"/>
    </source>
</evidence>
<feature type="compositionally biased region" description="Polar residues" evidence="1">
    <location>
        <begin position="101"/>
        <end position="133"/>
    </location>
</feature>
<dbReference type="VEuPathDB" id="FungiDB:Z517_00658"/>
<evidence type="ECO:0000313" key="4">
    <source>
        <dbReference type="EMBL" id="KIW85268.1"/>
    </source>
</evidence>
<feature type="region of interest" description="Disordered" evidence="1">
    <location>
        <begin position="52"/>
        <end position="89"/>
    </location>
</feature>
<keyword evidence="2" id="KW-0472">Membrane</keyword>
<dbReference type="STRING" id="1442368.A0A0D2GW86"/>
<protein>
    <submittedName>
        <fullName evidence="4">Uncharacterized protein</fullName>
    </submittedName>
</protein>
<keyword evidence="3" id="KW-0732">Signal</keyword>
<dbReference type="Proteomes" id="UP000053029">
    <property type="component" value="Unassembled WGS sequence"/>
</dbReference>
<keyword evidence="2" id="KW-1133">Transmembrane helix</keyword>
<proteinExistence type="predicted"/>
<feature type="transmembrane region" description="Helical" evidence="2">
    <location>
        <begin position="189"/>
        <end position="208"/>
    </location>
</feature>
<sequence length="348" mass="36071">MRRVEFLFPLLTVNCAVRAIPLQRDIYDPLLPLKSVASEIFGYTTAISGPESSIEQTQTALSASSTPSADSPATSAQSSNTQTDLTGTGSVTVTLSNTQLSTGSALPTDEASNSAVGTATTTPTGILSSSPGSTGVPISVVPTSTESSGSSPTDAGSGPGSNSGSGGNSGSGSTSADSTSGSGLSPGEIAAAVILPVLALAALLFLLFRFCKPLREKFQAWRQERLDRSAYRRALDDPVLAFGMRQQSDRGSNGFGMVDEDQSARPLSFGFRNPQKQYPSIKRKPLTWDAARIGGQGASSIGMAIPMPLGHRPRSLSEISEVSDISSDGEARYEDARSNQVSPEGILS</sequence>
<feature type="region of interest" description="Disordered" evidence="1">
    <location>
        <begin position="304"/>
        <end position="348"/>
    </location>
</feature>
<reference evidence="4 5" key="1">
    <citation type="submission" date="2015-01" db="EMBL/GenBank/DDBJ databases">
        <title>The Genome Sequence of Fonsecaea pedrosoi CBS 271.37.</title>
        <authorList>
            <consortium name="The Broad Institute Genomics Platform"/>
            <person name="Cuomo C."/>
            <person name="de Hoog S."/>
            <person name="Gorbushina A."/>
            <person name="Stielow B."/>
            <person name="Teixiera M."/>
            <person name="Abouelleil A."/>
            <person name="Chapman S.B."/>
            <person name="Priest M."/>
            <person name="Young S.K."/>
            <person name="Wortman J."/>
            <person name="Nusbaum C."/>
            <person name="Birren B."/>
        </authorList>
    </citation>
    <scope>NUCLEOTIDE SEQUENCE [LARGE SCALE GENOMIC DNA]</scope>
    <source>
        <strain evidence="4 5">CBS 271.37</strain>
    </source>
</reference>
<evidence type="ECO:0000256" key="3">
    <source>
        <dbReference type="SAM" id="SignalP"/>
    </source>
</evidence>
<gene>
    <name evidence="4" type="ORF">Z517_00658</name>
</gene>
<evidence type="ECO:0000313" key="5">
    <source>
        <dbReference type="Proteomes" id="UP000053029"/>
    </source>
</evidence>
<accession>A0A0D2GW86</accession>
<feature type="compositionally biased region" description="Polar residues" evidence="1">
    <location>
        <begin position="80"/>
        <end position="89"/>
    </location>
</feature>
<feature type="signal peptide" evidence="3">
    <location>
        <begin position="1"/>
        <end position="19"/>
    </location>
</feature>